<dbReference type="InterPro" id="IPR011554">
    <property type="entry name" value="HMG_CoA_synthase_prok"/>
</dbReference>
<feature type="active site" description="Acyl-thioester intermediate" evidence="3">
    <location>
        <position position="111"/>
    </location>
</feature>
<dbReference type="Pfam" id="PF01154">
    <property type="entry name" value="HMG_CoA_synt_N"/>
    <property type="match status" value="1"/>
</dbReference>
<dbReference type="EMBL" id="JAWNFV010000010">
    <property type="protein sequence ID" value="MDY5140757.1"/>
    <property type="molecule type" value="Genomic_DNA"/>
</dbReference>
<evidence type="ECO:0000313" key="7">
    <source>
        <dbReference type="EMBL" id="MDY5140757.1"/>
    </source>
</evidence>
<dbReference type="EC" id="2.3.3.10" evidence="7"/>
<keyword evidence="2 7" id="KW-0808">Transferase</keyword>
<name>A0AAW9HMU0_9ACTO</name>
<sequence>MNIGIDALACATSHYCLPLADMAEALDVPVGKYHVGLGQEHMSIPALDEDAVTLGAQAGARLLAATGTEGIRTVIFATESGVDQSKSAGVFLHALLGLPRHVRTVEMKEACYGGTAALQSALGIVARHPKEKVLVIAADIARYAAGGAGEPTQGAGAVAFLVSAEPRLLNIPAVSGVYTADINDFWRPNDSSTPLVDGHLSMDAYMDALTGAYDDYLAQGGIPAAQLARFVHHQPFGKMARKAHARLMAHTGDPRGDEVIESGLTYGRQIGNSYTAALYIGILSLLGTDPADLTDTPIGLFSYGSGAVAEFFTGIPVAGYRERLRETEADAEGVAAMLAAREPIDFPTYRVLHGALRTDSADFSTPPQTAAPFRFAGVSSGVRQYEARVEN</sequence>
<dbReference type="InterPro" id="IPR013528">
    <property type="entry name" value="HMG_CoA_synth_N"/>
</dbReference>
<dbReference type="SUPFAM" id="SSF53901">
    <property type="entry name" value="Thiolase-like"/>
    <property type="match status" value="2"/>
</dbReference>
<protein>
    <submittedName>
        <fullName evidence="7">Hydroxymethylglutaryl-CoA synthase</fullName>
        <ecNumber evidence="7">2.3.3.10</ecNumber>
    </submittedName>
</protein>
<organism evidence="7 8">
    <name type="scientific">Actinotignum timonense</name>
    <dbReference type="NCBI Taxonomy" id="1870995"/>
    <lineage>
        <taxon>Bacteria</taxon>
        <taxon>Bacillati</taxon>
        <taxon>Actinomycetota</taxon>
        <taxon>Actinomycetes</taxon>
        <taxon>Actinomycetales</taxon>
        <taxon>Actinomycetaceae</taxon>
        <taxon>Actinotignum</taxon>
    </lineage>
</organism>
<dbReference type="RefSeq" id="WP_026428461.1">
    <property type="nucleotide sequence ID" value="NZ_JASOHK010000002.1"/>
</dbReference>
<comment type="similarity">
    <text evidence="1">Belongs to the thiolase-like superfamily. HMG-CoA synthase family.</text>
</comment>
<evidence type="ECO:0000256" key="1">
    <source>
        <dbReference type="ARBA" id="ARBA00007061"/>
    </source>
</evidence>
<dbReference type="GeneID" id="81700925"/>
<evidence type="ECO:0000259" key="5">
    <source>
        <dbReference type="Pfam" id="PF01154"/>
    </source>
</evidence>
<evidence type="ECO:0000259" key="6">
    <source>
        <dbReference type="Pfam" id="PF08540"/>
    </source>
</evidence>
<feature type="domain" description="Hydroxymethylglutaryl-coenzyme A synthase C-terminal" evidence="6">
    <location>
        <begin position="258"/>
        <end position="314"/>
    </location>
</feature>
<keyword evidence="7" id="KW-0012">Acyltransferase</keyword>
<evidence type="ECO:0000256" key="3">
    <source>
        <dbReference type="PIRSR" id="PIRSR611554-1"/>
    </source>
</evidence>
<feature type="domain" description="Hydroxymethylglutaryl-coenzyme A synthase C-terminal" evidence="6">
    <location>
        <begin position="174"/>
        <end position="248"/>
    </location>
</feature>
<dbReference type="InterPro" id="IPR016039">
    <property type="entry name" value="Thiolase-like"/>
</dbReference>
<feature type="binding site" evidence="4">
    <location>
        <position position="143"/>
    </location>
    <ligand>
        <name>(3S)-3-hydroxy-3-methylglutaryl-CoA</name>
        <dbReference type="ChEBI" id="CHEBI:43074"/>
    </ligand>
</feature>
<proteinExistence type="inferred from homology"/>
<feature type="binding site" evidence="4">
    <location>
        <position position="272"/>
    </location>
    <ligand>
        <name>(3S)-3-hydroxy-3-methylglutaryl-CoA</name>
        <dbReference type="ChEBI" id="CHEBI:43074"/>
    </ligand>
</feature>
<feature type="active site" description="Proton donor/acceptor" evidence="3">
    <location>
        <position position="233"/>
    </location>
</feature>
<reference evidence="7" key="1">
    <citation type="submission" date="2023-10" db="EMBL/GenBank/DDBJ databases">
        <title>Whole Genome based description of the genera Actinobaculum and Actinotignum reveals a complex phylogenetic relationship within the species included in the genus Actinotignum.</title>
        <authorList>
            <person name="Jensen C.S."/>
            <person name="Dargis R."/>
            <person name="Kemp M."/>
            <person name="Christensen J.J."/>
        </authorList>
    </citation>
    <scope>NUCLEOTIDE SEQUENCE</scope>
    <source>
        <strain evidence="7">SLA_B245</strain>
    </source>
</reference>
<feature type="active site" description="Proton donor/acceptor" evidence="3">
    <location>
        <position position="79"/>
    </location>
</feature>
<evidence type="ECO:0000256" key="4">
    <source>
        <dbReference type="PIRSR" id="PIRSR611554-2"/>
    </source>
</evidence>
<dbReference type="Pfam" id="PF08540">
    <property type="entry name" value="HMG_CoA_synt_C"/>
    <property type="match status" value="2"/>
</dbReference>
<dbReference type="Proteomes" id="UP001288320">
    <property type="component" value="Unassembled WGS sequence"/>
</dbReference>
<dbReference type="PANTHER" id="PTHR43323:SF2">
    <property type="entry name" value="HYDROXYMETHYLGLUTARYL-COA SYNTHASE"/>
    <property type="match status" value="1"/>
</dbReference>
<dbReference type="GO" id="GO:0004421">
    <property type="term" value="F:hydroxymethylglutaryl-CoA synthase activity"/>
    <property type="evidence" value="ECO:0007669"/>
    <property type="project" value="UniProtKB-EC"/>
</dbReference>
<dbReference type="GO" id="GO:0006084">
    <property type="term" value="P:acetyl-CoA metabolic process"/>
    <property type="evidence" value="ECO:0007669"/>
    <property type="project" value="InterPro"/>
</dbReference>
<dbReference type="PANTHER" id="PTHR43323">
    <property type="entry name" value="3-HYDROXY-3-METHYLGLUTARYL COENZYME A SYNTHASE"/>
    <property type="match status" value="1"/>
</dbReference>
<evidence type="ECO:0000256" key="2">
    <source>
        <dbReference type="ARBA" id="ARBA00022679"/>
    </source>
</evidence>
<dbReference type="Gene3D" id="3.40.47.10">
    <property type="match status" value="1"/>
</dbReference>
<evidence type="ECO:0000313" key="8">
    <source>
        <dbReference type="Proteomes" id="UP001288320"/>
    </source>
</evidence>
<dbReference type="InterPro" id="IPR013746">
    <property type="entry name" value="HMG_CoA_synt_C_dom"/>
</dbReference>
<feature type="domain" description="Hydroxymethylglutaryl-coenzyme A synthase N-terminal" evidence="5">
    <location>
        <begin position="2"/>
        <end position="163"/>
    </location>
</feature>
<dbReference type="NCBIfam" id="TIGR01835">
    <property type="entry name" value="HMG-CoA-S_prok"/>
    <property type="match status" value="1"/>
</dbReference>
<dbReference type="CDD" id="cd00827">
    <property type="entry name" value="init_cond_enzymes"/>
    <property type="match status" value="1"/>
</dbReference>
<feature type="binding site" evidence="4">
    <location>
        <position position="242"/>
    </location>
    <ligand>
        <name>(3S)-3-hydroxy-3-methylglutaryl-CoA</name>
        <dbReference type="ChEBI" id="CHEBI:43074"/>
    </ligand>
</feature>
<dbReference type="AlphaFoldDB" id="A0AAW9HMU0"/>
<comment type="caution">
    <text evidence="7">The sequence shown here is derived from an EMBL/GenBank/DDBJ whole genome shotgun (WGS) entry which is preliminary data.</text>
</comment>
<gene>
    <name evidence="7" type="ORF">R6G74_05445</name>
</gene>
<accession>A0AAW9HMU0</accession>